<name>A0A848L1K9_9ACTN</name>
<dbReference type="Proteomes" id="UP000550729">
    <property type="component" value="Unassembled WGS sequence"/>
</dbReference>
<proteinExistence type="predicted"/>
<feature type="domain" description="Helicase XPB/Ssl2 N-terminal" evidence="2">
    <location>
        <begin position="476"/>
        <end position="597"/>
    </location>
</feature>
<keyword evidence="4" id="KW-1185">Reference proteome</keyword>
<dbReference type="Pfam" id="PF13625">
    <property type="entry name" value="Helicase_C_3"/>
    <property type="match status" value="1"/>
</dbReference>
<reference evidence="3 4" key="1">
    <citation type="submission" date="2020-04" db="EMBL/GenBank/DDBJ databases">
        <title>Gordonia sp. nov. TBRC 11910.</title>
        <authorList>
            <person name="Suriyachadkun C."/>
        </authorList>
    </citation>
    <scope>NUCLEOTIDE SEQUENCE [LARGE SCALE GENOMIC DNA]</scope>
    <source>
        <strain evidence="3 4">TBRC 11910</strain>
    </source>
</reference>
<comment type="caution">
    <text evidence="3">The sequence shown here is derived from an EMBL/GenBank/DDBJ whole genome shotgun (WGS) entry which is preliminary data.</text>
</comment>
<evidence type="ECO:0000259" key="2">
    <source>
        <dbReference type="Pfam" id="PF13625"/>
    </source>
</evidence>
<evidence type="ECO:0000313" key="4">
    <source>
        <dbReference type="Proteomes" id="UP000550729"/>
    </source>
</evidence>
<evidence type="ECO:0000256" key="1">
    <source>
        <dbReference type="SAM" id="MobiDB-lite"/>
    </source>
</evidence>
<feature type="region of interest" description="Disordered" evidence="1">
    <location>
        <begin position="622"/>
        <end position="691"/>
    </location>
</feature>
<accession>A0A848L1K9</accession>
<dbReference type="AlphaFoldDB" id="A0A848L1K9"/>
<organism evidence="3 4">
    <name type="scientific">Gordonia asplenii</name>
    <dbReference type="NCBI Taxonomy" id="2725283"/>
    <lineage>
        <taxon>Bacteria</taxon>
        <taxon>Bacillati</taxon>
        <taxon>Actinomycetota</taxon>
        <taxon>Actinomycetes</taxon>
        <taxon>Mycobacteriales</taxon>
        <taxon>Gordoniaceae</taxon>
        <taxon>Gordonia</taxon>
    </lineage>
</organism>
<feature type="compositionally biased region" description="Basic and acidic residues" evidence="1">
    <location>
        <begin position="639"/>
        <end position="653"/>
    </location>
</feature>
<dbReference type="EMBL" id="JABBNB010000008">
    <property type="protein sequence ID" value="NMO01538.1"/>
    <property type="molecule type" value="Genomic_DNA"/>
</dbReference>
<feature type="compositionally biased region" description="Polar residues" evidence="1">
    <location>
        <begin position="677"/>
        <end position="686"/>
    </location>
</feature>
<dbReference type="InterPro" id="IPR032830">
    <property type="entry name" value="XPB/Ssl2_N"/>
</dbReference>
<sequence>MTSKGLAAELAGRSDDALAALLAARPDLASPPPQGSNVLAQRATSSASITLAGDALDLLAVAVLDVVATADKPPTPAAVTKLLAGRADAADIAERIALLSERALLWTRARRLVAPGHAPSALPWRGKHITAPTASRSPDEWRVELGRLTEQQTALLTTLSQGPALGRSRDAAPDADPTLPVPTLLANGMLARIDDQTVEIEPIVRQILRGEPLMRLDDLRRPSLSSGAESRFTLADVDAAAGGEALELIRHATLMLHLLGETPAAVLRSGALGIRELRRLAKASGLSLTRVGLIIELLGYLRLIDAGLPDPPAEGVDDFAWAPTHAADGWLRQSTERQWQALLATWMRMPRRAWLVGQPDRDGNALAALSTELYDGQAPALRTTILTALSEAPPGASVSIDDLTSYLLWRHPRRLRQFTRALITENIREATELGLVAHNALSSVGRAAILAPPAESDAAISSAIDVSLPKPVDHFLTQADLTLIVPGPMTHDLADQVELVADLESGGAASVYRVTEATVRRALDAGRSGAELIAMFTAHSSTPVPQALTYLIEDVARRHGSLRVGIASAFVRCEDTATMAEVLRSNAAEVLALRALAPTVAVSGAQVRDVIDALRSAGFTPAGEDSSGALVDLRPQGSRIRDARAPRHTDPRRPAPTASQLKQIVSRIRSADRAAQTPRTSSSNASPVRASGSGESAVALIQLALRTGRQLRIDYVDAHGGASRHVVRPRLLGAGQLVAADVATDEEQHFSLHRVTSIELLDAK</sequence>
<evidence type="ECO:0000313" key="3">
    <source>
        <dbReference type="EMBL" id="NMO01538.1"/>
    </source>
</evidence>
<dbReference type="RefSeq" id="WP_170194042.1">
    <property type="nucleotide sequence ID" value="NZ_JABBNB010000008.1"/>
</dbReference>
<protein>
    <recommendedName>
        <fullName evidence="2">Helicase XPB/Ssl2 N-terminal domain-containing protein</fullName>
    </recommendedName>
</protein>
<gene>
    <name evidence="3" type="ORF">HH308_09970</name>
</gene>
<dbReference type="PROSITE" id="PS52050">
    <property type="entry name" value="WYL"/>
    <property type="match status" value="1"/>
</dbReference>